<proteinExistence type="predicted"/>
<protein>
    <submittedName>
        <fullName evidence="2">Putative ovule protein</fullName>
    </submittedName>
</protein>
<dbReference type="EMBL" id="GEDG01034590">
    <property type="protein sequence ID" value="JAP09660.1"/>
    <property type="molecule type" value="Transcribed_RNA"/>
</dbReference>
<sequence>MFFFLRMIFVVLVLPFHFCLVFFFHILCSSLPGHSFLYEHKISMHADMYLTHAAEYVLLFICICLSFFLIKRICVC</sequence>
<keyword evidence="1" id="KW-1133">Transmembrane helix</keyword>
<feature type="transmembrane region" description="Helical" evidence="1">
    <location>
        <begin position="7"/>
        <end position="28"/>
    </location>
</feature>
<evidence type="ECO:0000313" key="2">
    <source>
        <dbReference type="EMBL" id="JAP09660.1"/>
    </source>
</evidence>
<organism evidence="2">
    <name type="scientific">Solanum chacoense</name>
    <name type="common">Chaco potato</name>
    <dbReference type="NCBI Taxonomy" id="4108"/>
    <lineage>
        <taxon>Eukaryota</taxon>
        <taxon>Viridiplantae</taxon>
        <taxon>Streptophyta</taxon>
        <taxon>Embryophyta</taxon>
        <taxon>Tracheophyta</taxon>
        <taxon>Spermatophyta</taxon>
        <taxon>Magnoliopsida</taxon>
        <taxon>eudicotyledons</taxon>
        <taxon>Gunneridae</taxon>
        <taxon>Pentapetalae</taxon>
        <taxon>asterids</taxon>
        <taxon>lamiids</taxon>
        <taxon>Solanales</taxon>
        <taxon>Solanaceae</taxon>
        <taxon>Solanoideae</taxon>
        <taxon>Solaneae</taxon>
        <taxon>Solanum</taxon>
    </lineage>
</organism>
<dbReference type="AlphaFoldDB" id="A0A0V0GNH8"/>
<feature type="transmembrane region" description="Helical" evidence="1">
    <location>
        <begin position="48"/>
        <end position="70"/>
    </location>
</feature>
<evidence type="ECO:0000256" key="1">
    <source>
        <dbReference type="SAM" id="Phobius"/>
    </source>
</evidence>
<keyword evidence="1" id="KW-0472">Membrane</keyword>
<keyword evidence="1" id="KW-0812">Transmembrane</keyword>
<reference evidence="2" key="1">
    <citation type="submission" date="2015-12" db="EMBL/GenBank/DDBJ databases">
        <title>Gene expression during late stages of embryo sac development: a critical building block for successful pollen-pistil interactions.</title>
        <authorList>
            <person name="Liu Y."/>
            <person name="Joly V."/>
            <person name="Sabar M."/>
            <person name="Matton D.P."/>
        </authorList>
    </citation>
    <scope>NUCLEOTIDE SEQUENCE</scope>
</reference>
<name>A0A0V0GNH8_SOLCH</name>
<accession>A0A0V0GNH8</accession>
<feature type="non-terminal residue" evidence="2">
    <location>
        <position position="76"/>
    </location>
</feature>